<dbReference type="Proteomes" id="UP001595818">
    <property type="component" value="Unassembled WGS sequence"/>
</dbReference>
<keyword evidence="4" id="KW-1185">Reference proteome</keyword>
<feature type="domain" description="FAD-binding" evidence="2">
    <location>
        <begin position="13"/>
        <end position="302"/>
    </location>
</feature>
<dbReference type="InterPro" id="IPR050407">
    <property type="entry name" value="Geranylgeranyl_reductase"/>
</dbReference>
<keyword evidence="3" id="KW-0560">Oxidoreductase</keyword>
<dbReference type="InterPro" id="IPR036188">
    <property type="entry name" value="FAD/NAD-bd_sf"/>
</dbReference>
<name>A0ABV9SWA8_9BACT</name>
<keyword evidence="1" id="KW-0472">Membrane</keyword>
<feature type="transmembrane region" description="Helical" evidence="1">
    <location>
        <begin position="14"/>
        <end position="33"/>
    </location>
</feature>
<dbReference type="EMBL" id="JBHSJJ010000001">
    <property type="protein sequence ID" value="MFC4870380.1"/>
    <property type="molecule type" value="Genomic_DNA"/>
</dbReference>
<gene>
    <name evidence="3" type="ORF">ACFPFU_01695</name>
</gene>
<sequence>MYADLTPEKLDNEIVIIGGGLGGLTAAFLLANAGRKVLVIEKKAYPFHRVCGEYVSNEVKGFLIREGLFPHHIPHADIHRFRLSATDGRQMEIPLDLGGFGISRFALDHHFYRKCVKAGVDFLQKTQALDVHFDVRKQEFSVDLDSGERLQSLFVLGAFGKRSKIDRAMNRPFIGQRSPYIGVKYHVRTDHATDTVALHNFRGGYFGINQIEDGMANLCYLGSSRQLRECGSIRKMEEKHLFTNPRIRSIYEHSEFLWDKPEVINEISFAIKKPVENGVLMLGDAAGMISPLCGNGMAIAIHTGKLAAEAVLQNHSVEKIGRAYAQAWRTSFQGRIAIGRKVQALFGSPVLSRIMVDMANLLPFLAKKIMKHTHGQQV</sequence>
<dbReference type="SUPFAM" id="SSF51905">
    <property type="entry name" value="FAD/NAD(P)-binding domain"/>
    <property type="match status" value="1"/>
</dbReference>
<comment type="caution">
    <text evidence="3">The sequence shown here is derived from an EMBL/GenBank/DDBJ whole genome shotgun (WGS) entry which is preliminary data.</text>
</comment>
<evidence type="ECO:0000259" key="2">
    <source>
        <dbReference type="Pfam" id="PF01494"/>
    </source>
</evidence>
<keyword evidence="1" id="KW-0812">Transmembrane</keyword>
<evidence type="ECO:0000256" key="1">
    <source>
        <dbReference type="SAM" id="Phobius"/>
    </source>
</evidence>
<evidence type="ECO:0000313" key="4">
    <source>
        <dbReference type="Proteomes" id="UP001595818"/>
    </source>
</evidence>
<dbReference type="InterPro" id="IPR002938">
    <property type="entry name" value="FAD-bd"/>
</dbReference>
<dbReference type="EC" id="1.-.-.-" evidence="3"/>
<accession>A0ABV9SWA8</accession>
<dbReference type="GO" id="GO:0016491">
    <property type="term" value="F:oxidoreductase activity"/>
    <property type="evidence" value="ECO:0007669"/>
    <property type="project" value="UniProtKB-KW"/>
</dbReference>
<organism evidence="3 4">
    <name type="scientific">Negadavirga shengliensis</name>
    <dbReference type="NCBI Taxonomy" id="1389218"/>
    <lineage>
        <taxon>Bacteria</taxon>
        <taxon>Pseudomonadati</taxon>
        <taxon>Bacteroidota</taxon>
        <taxon>Cytophagia</taxon>
        <taxon>Cytophagales</taxon>
        <taxon>Cyclobacteriaceae</taxon>
        <taxon>Negadavirga</taxon>
    </lineage>
</organism>
<evidence type="ECO:0000313" key="3">
    <source>
        <dbReference type="EMBL" id="MFC4870380.1"/>
    </source>
</evidence>
<keyword evidence="1" id="KW-1133">Transmembrane helix</keyword>
<dbReference type="PANTHER" id="PTHR42685">
    <property type="entry name" value="GERANYLGERANYL DIPHOSPHATE REDUCTASE"/>
    <property type="match status" value="1"/>
</dbReference>
<dbReference type="Pfam" id="PF01494">
    <property type="entry name" value="FAD_binding_3"/>
    <property type="match status" value="1"/>
</dbReference>
<dbReference type="RefSeq" id="WP_377060865.1">
    <property type="nucleotide sequence ID" value="NZ_JBHSJJ010000001.1"/>
</dbReference>
<reference evidence="4" key="1">
    <citation type="journal article" date="2019" name="Int. J. Syst. Evol. Microbiol.">
        <title>The Global Catalogue of Microorganisms (GCM) 10K type strain sequencing project: providing services to taxonomists for standard genome sequencing and annotation.</title>
        <authorList>
            <consortium name="The Broad Institute Genomics Platform"/>
            <consortium name="The Broad Institute Genome Sequencing Center for Infectious Disease"/>
            <person name="Wu L."/>
            <person name="Ma J."/>
        </authorList>
    </citation>
    <scope>NUCLEOTIDE SEQUENCE [LARGE SCALE GENOMIC DNA]</scope>
    <source>
        <strain evidence="4">CGMCC 4.7466</strain>
    </source>
</reference>
<dbReference type="PRINTS" id="PR00420">
    <property type="entry name" value="RNGMNOXGNASE"/>
</dbReference>
<dbReference type="PANTHER" id="PTHR42685:SF22">
    <property type="entry name" value="CONDITIONED MEDIUM FACTOR RECEPTOR 1"/>
    <property type="match status" value="1"/>
</dbReference>
<protein>
    <submittedName>
        <fullName evidence="3">NAD(P)/FAD-dependent oxidoreductase</fullName>
        <ecNumber evidence="3">1.-.-.-</ecNumber>
    </submittedName>
</protein>
<proteinExistence type="predicted"/>
<dbReference type="Gene3D" id="3.50.50.60">
    <property type="entry name" value="FAD/NAD(P)-binding domain"/>
    <property type="match status" value="1"/>
</dbReference>